<dbReference type="AlphaFoldDB" id="A0A0F9NLG7"/>
<organism evidence="1">
    <name type="scientific">marine sediment metagenome</name>
    <dbReference type="NCBI Taxonomy" id="412755"/>
    <lineage>
        <taxon>unclassified sequences</taxon>
        <taxon>metagenomes</taxon>
        <taxon>ecological metagenomes</taxon>
    </lineage>
</organism>
<evidence type="ECO:0000313" key="1">
    <source>
        <dbReference type="EMBL" id="KKM89620.1"/>
    </source>
</evidence>
<reference evidence="1" key="1">
    <citation type="journal article" date="2015" name="Nature">
        <title>Complex archaea that bridge the gap between prokaryotes and eukaryotes.</title>
        <authorList>
            <person name="Spang A."/>
            <person name="Saw J.H."/>
            <person name="Jorgensen S.L."/>
            <person name="Zaremba-Niedzwiedzka K."/>
            <person name="Martijn J."/>
            <person name="Lind A.E."/>
            <person name="van Eijk R."/>
            <person name="Schleper C."/>
            <person name="Guy L."/>
            <person name="Ettema T.J."/>
        </authorList>
    </citation>
    <scope>NUCLEOTIDE SEQUENCE</scope>
</reference>
<sequence length="115" mass="12285">MSETGSVGTPTTTGVAARARNEQLIEVSTGRLTGLSVTPDTDDISAAQIYIICGTQDNGIGRSHITNVLIQGYMGSESLQGWEGNILLSETETIFLWSYHAEAVNLKVEARIEVG</sequence>
<protein>
    <submittedName>
        <fullName evidence="1">Uncharacterized protein</fullName>
    </submittedName>
</protein>
<proteinExistence type="predicted"/>
<gene>
    <name evidence="1" type="ORF">LCGC14_1246810</name>
</gene>
<name>A0A0F9NLG7_9ZZZZ</name>
<accession>A0A0F9NLG7</accession>
<dbReference type="EMBL" id="LAZR01006791">
    <property type="protein sequence ID" value="KKM89620.1"/>
    <property type="molecule type" value="Genomic_DNA"/>
</dbReference>
<comment type="caution">
    <text evidence="1">The sequence shown here is derived from an EMBL/GenBank/DDBJ whole genome shotgun (WGS) entry which is preliminary data.</text>
</comment>